<keyword evidence="1" id="KW-1133">Transmembrane helix</keyword>
<feature type="transmembrane region" description="Helical" evidence="1">
    <location>
        <begin position="82"/>
        <end position="101"/>
    </location>
</feature>
<protein>
    <submittedName>
        <fullName evidence="2">Uncharacterized protein</fullName>
    </submittedName>
</protein>
<keyword evidence="3" id="KW-1185">Reference proteome</keyword>
<feature type="transmembrane region" description="Helical" evidence="1">
    <location>
        <begin position="38"/>
        <end position="62"/>
    </location>
</feature>
<feature type="transmembrane region" description="Helical" evidence="1">
    <location>
        <begin position="7"/>
        <end position="26"/>
    </location>
</feature>
<evidence type="ECO:0000313" key="2">
    <source>
        <dbReference type="EMBL" id="PVY40539.1"/>
    </source>
</evidence>
<dbReference type="RefSeq" id="WP_116543839.1">
    <property type="nucleotide sequence ID" value="NZ_QEKI01000007.1"/>
</dbReference>
<dbReference type="Proteomes" id="UP000245466">
    <property type="component" value="Unassembled WGS sequence"/>
</dbReference>
<evidence type="ECO:0000256" key="1">
    <source>
        <dbReference type="SAM" id="Phobius"/>
    </source>
</evidence>
<evidence type="ECO:0000313" key="3">
    <source>
        <dbReference type="Proteomes" id="UP000245466"/>
    </source>
</evidence>
<reference evidence="2 3" key="1">
    <citation type="submission" date="2018-04" db="EMBL/GenBank/DDBJ databases">
        <title>Genomic Encyclopedia of Type Strains, Phase IV (KMG-IV): sequencing the most valuable type-strain genomes for metagenomic binning, comparative biology and taxonomic classification.</title>
        <authorList>
            <person name="Goeker M."/>
        </authorList>
    </citation>
    <scope>NUCLEOTIDE SEQUENCE [LARGE SCALE GENOMIC DNA]</scope>
    <source>
        <strain evidence="2 3">DSM 100231</strain>
    </source>
</reference>
<dbReference type="AlphaFoldDB" id="A0A2U1AVR8"/>
<keyword evidence="1" id="KW-0812">Transmembrane</keyword>
<name>A0A2U1AVR8_9BACT</name>
<gene>
    <name evidence="2" type="ORF">C8E01_107170</name>
</gene>
<sequence>MVKSIRKYLGLAFGAVSLTLLMIVIFNPPTDFDGGPMLAYNFFFFFPMLFGIGIFSTLAIIISARRLSRSKRVNKGLNISSFALSSPGIIYFALMLLRFFMITSEPEPVLRPEQIHNNSTSLVLNGKTIHLTGFNFGNDYERRRVYISAIPYFNKEFKVQEAYFCQGDSEFELFYSYDTDSVYVYIPDSEPMYRDVNAERLDKVPVRAIQLNSQQIDSLKNLNSNEIKRFTW</sequence>
<accession>A0A2U1AVR8</accession>
<organism evidence="2 3">
    <name type="scientific">Pontibacter virosus</name>
    <dbReference type="NCBI Taxonomy" id="1765052"/>
    <lineage>
        <taxon>Bacteria</taxon>
        <taxon>Pseudomonadati</taxon>
        <taxon>Bacteroidota</taxon>
        <taxon>Cytophagia</taxon>
        <taxon>Cytophagales</taxon>
        <taxon>Hymenobacteraceae</taxon>
        <taxon>Pontibacter</taxon>
    </lineage>
</organism>
<comment type="caution">
    <text evidence="2">The sequence shown here is derived from an EMBL/GenBank/DDBJ whole genome shotgun (WGS) entry which is preliminary data.</text>
</comment>
<proteinExistence type="predicted"/>
<dbReference type="EMBL" id="QEKI01000007">
    <property type="protein sequence ID" value="PVY40539.1"/>
    <property type="molecule type" value="Genomic_DNA"/>
</dbReference>
<keyword evidence="1" id="KW-0472">Membrane</keyword>